<evidence type="ECO:0000259" key="2">
    <source>
        <dbReference type="PROSITE" id="PS50181"/>
    </source>
</evidence>
<accession>A0A4U5MDZ6</accession>
<reference evidence="3 4" key="2">
    <citation type="journal article" date="2019" name="G3 (Bethesda)">
        <title>Hybrid Assembly of the Genome of the Entomopathogenic Nematode Steinernema carpocapsae Identifies the X-Chromosome.</title>
        <authorList>
            <person name="Serra L."/>
            <person name="Macchietto M."/>
            <person name="Macias-Munoz A."/>
            <person name="McGill C.J."/>
            <person name="Rodriguez I.M."/>
            <person name="Rodriguez B."/>
            <person name="Murad R."/>
            <person name="Mortazavi A."/>
        </authorList>
    </citation>
    <scope>NUCLEOTIDE SEQUENCE [LARGE SCALE GENOMIC DNA]</scope>
    <source>
        <strain evidence="3 4">ALL</strain>
    </source>
</reference>
<keyword evidence="1" id="KW-0812">Transmembrane</keyword>
<feature type="transmembrane region" description="Helical" evidence="1">
    <location>
        <begin position="61"/>
        <end position="81"/>
    </location>
</feature>
<dbReference type="CDD" id="cd09917">
    <property type="entry name" value="F-box_SF"/>
    <property type="match status" value="1"/>
</dbReference>
<keyword evidence="4" id="KW-1185">Reference proteome</keyword>
<proteinExistence type="predicted"/>
<dbReference type="EMBL" id="AZBU02000008">
    <property type="protein sequence ID" value="TKR67389.1"/>
    <property type="molecule type" value="Genomic_DNA"/>
</dbReference>
<reference evidence="3 4" key="1">
    <citation type="journal article" date="2015" name="Genome Biol.">
        <title>Comparative genomics of Steinernema reveals deeply conserved gene regulatory networks.</title>
        <authorList>
            <person name="Dillman A.R."/>
            <person name="Macchietto M."/>
            <person name="Porter C.F."/>
            <person name="Rogers A."/>
            <person name="Williams B."/>
            <person name="Antoshechkin I."/>
            <person name="Lee M.M."/>
            <person name="Goodwin Z."/>
            <person name="Lu X."/>
            <person name="Lewis E.E."/>
            <person name="Goodrich-Blair H."/>
            <person name="Stock S.P."/>
            <person name="Adams B.J."/>
            <person name="Sternberg P.W."/>
            <person name="Mortazavi A."/>
        </authorList>
    </citation>
    <scope>NUCLEOTIDE SEQUENCE [LARGE SCALE GENOMIC DNA]</scope>
    <source>
        <strain evidence="3 4">ALL</strain>
    </source>
</reference>
<protein>
    <recommendedName>
        <fullName evidence="2">F-box domain-containing protein</fullName>
    </recommendedName>
</protein>
<dbReference type="InterPro" id="IPR001810">
    <property type="entry name" value="F-box_dom"/>
</dbReference>
<dbReference type="Proteomes" id="UP000298663">
    <property type="component" value="Unassembled WGS sequence"/>
</dbReference>
<dbReference type="SMART" id="SM00256">
    <property type="entry name" value="FBOX"/>
    <property type="match status" value="1"/>
</dbReference>
<gene>
    <name evidence="3" type="ORF">L596_023549</name>
</gene>
<keyword evidence="1" id="KW-1133">Transmembrane helix</keyword>
<evidence type="ECO:0000313" key="3">
    <source>
        <dbReference type="EMBL" id="TKR67389.1"/>
    </source>
</evidence>
<name>A0A4U5MDZ6_STECR</name>
<evidence type="ECO:0000313" key="4">
    <source>
        <dbReference type="Proteomes" id="UP000298663"/>
    </source>
</evidence>
<comment type="caution">
    <text evidence="3">The sequence shown here is derived from an EMBL/GenBank/DDBJ whole genome shotgun (WGS) entry which is preliminary data.</text>
</comment>
<dbReference type="PROSITE" id="PS50181">
    <property type="entry name" value="FBOX"/>
    <property type="match status" value="1"/>
</dbReference>
<evidence type="ECO:0000256" key="1">
    <source>
        <dbReference type="SAM" id="Phobius"/>
    </source>
</evidence>
<dbReference type="SUPFAM" id="SSF81383">
    <property type="entry name" value="F-box domain"/>
    <property type="match status" value="1"/>
</dbReference>
<dbReference type="Pfam" id="PF00646">
    <property type="entry name" value="F-box"/>
    <property type="match status" value="1"/>
</dbReference>
<feature type="domain" description="F-box" evidence="2">
    <location>
        <begin position="108"/>
        <end position="154"/>
    </location>
</feature>
<dbReference type="InterPro" id="IPR036047">
    <property type="entry name" value="F-box-like_dom_sf"/>
</dbReference>
<sequence>MLRRSPHAKMRQITIAELQYAIPHCSGNSRLKKRRDVGSFPFVWIILLWRIQRFATSGCFLFEFGCLMFVGDAGFFFHSFARRDLVASWFDDYILQPQPLRRVQVEMSLSLDRFPNEVLLQILKKCDVETLLELRKVSERFNDVATKVLRDKKLVGAYLKMVSPDYFCSINGKEVFTIDSAVVRSEDFQLEDYLPDFMAIKSMTVKGDVHDECFADAARILDFIPSNWLRYADIAFLALRFSSNEFKLLKAMENKLSKRLNFKWNSGRKPKVDISREVEACLTMFRSNRGTLKYVEIKGHFSAVEMAECFGQAELGVFLLNPGRIAEGDLSSFTTLIDNLVSKPRSLDFTFDGPNGMLSVGHRIMDNAWAPVIEALQAKFGLQIGDVDYMTETTVGNETWDISVLMSSFEALCCFTVTRRNA</sequence>
<organism evidence="3 4">
    <name type="scientific">Steinernema carpocapsae</name>
    <name type="common">Entomopathogenic nematode</name>
    <dbReference type="NCBI Taxonomy" id="34508"/>
    <lineage>
        <taxon>Eukaryota</taxon>
        <taxon>Metazoa</taxon>
        <taxon>Ecdysozoa</taxon>
        <taxon>Nematoda</taxon>
        <taxon>Chromadorea</taxon>
        <taxon>Rhabditida</taxon>
        <taxon>Tylenchina</taxon>
        <taxon>Panagrolaimomorpha</taxon>
        <taxon>Strongyloidoidea</taxon>
        <taxon>Steinernematidae</taxon>
        <taxon>Steinernema</taxon>
    </lineage>
</organism>
<keyword evidence="1" id="KW-0472">Membrane</keyword>
<dbReference type="AlphaFoldDB" id="A0A4U5MDZ6"/>